<reference evidence="1 2" key="1">
    <citation type="journal article" date="2010" name="Science">
        <title>Genomic comparison of the ants Camponotus floridanus and Harpegnathos saltator.</title>
        <authorList>
            <person name="Bonasio R."/>
            <person name="Zhang G."/>
            <person name="Ye C."/>
            <person name="Mutti N.S."/>
            <person name="Fang X."/>
            <person name="Qin N."/>
            <person name="Donahue G."/>
            <person name="Yang P."/>
            <person name="Li Q."/>
            <person name="Li C."/>
            <person name="Zhang P."/>
            <person name="Huang Z."/>
            <person name="Berger S.L."/>
            <person name="Reinberg D."/>
            <person name="Wang J."/>
            <person name="Liebig J."/>
        </authorList>
    </citation>
    <scope>NUCLEOTIDE SEQUENCE [LARGE SCALE GENOMIC DNA]</scope>
    <source>
        <strain evidence="1 2">R22 G/1</strain>
    </source>
</reference>
<dbReference type="Proteomes" id="UP000008237">
    <property type="component" value="Unassembled WGS sequence"/>
</dbReference>
<keyword evidence="2" id="KW-1185">Reference proteome</keyword>
<dbReference type="AlphaFoldDB" id="E2B6R0"/>
<dbReference type="EMBL" id="GL446000">
    <property type="protein sequence ID" value="EFN88644.1"/>
    <property type="molecule type" value="Genomic_DNA"/>
</dbReference>
<name>E2B6R0_HARSA</name>
<protein>
    <submittedName>
        <fullName evidence="1">Uncharacterized protein</fullName>
    </submittedName>
</protein>
<organism evidence="2">
    <name type="scientific">Harpegnathos saltator</name>
    <name type="common">Jerdon's jumping ant</name>
    <dbReference type="NCBI Taxonomy" id="610380"/>
    <lineage>
        <taxon>Eukaryota</taxon>
        <taxon>Metazoa</taxon>
        <taxon>Ecdysozoa</taxon>
        <taxon>Arthropoda</taxon>
        <taxon>Hexapoda</taxon>
        <taxon>Insecta</taxon>
        <taxon>Pterygota</taxon>
        <taxon>Neoptera</taxon>
        <taxon>Endopterygota</taxon>
        <taxon>Hymenoptera</taxon>
        <taxon>Apocrita</taxon>
        <taxon>Aculeata</taxon>
        <taxon>Formicoidea</taxon>
        <taxon>Formicidae</taxon>
        <taxon>Ponerinae</taxon>
        <taxon>Ponerini</taxon>
        <taxon>Harpegnathos</taxon>
    </lineage>
</organism>
<evidence type="ECO:0000313" key="2">
    <source>
        <dbReference type="Proteomes" id="UP000008237"/>
    </source>
</evidence>
<dbReference type="InParanoid" id="E2B6R0"/>
<evidence type="ECO:0000313" key="1">
    <source>
        <dbReference type="EMBL" id="EFN88644.1"/>
    </source>
</evidence>
<gene>
    <name evidence="1" type="ORF">EAI_10951</name>
</gene>
<sequence>MSFGLMGFYFKIDKSRGVLIGFIISSEFIQDQPHPLVSMIAWKSSSLENSEPKNVIWAHYANIETDVTIVTWTVQFRKSFVAF</sequence>
<accession>E2B6R0</accession>
<proteinExistence type="predicted"/>